<dbReference type="PANTHER" id="PTHR42928:SF5">
    <property type="entry name" value="BLR1237 PROTEIN"/>
    <property type="match status" value="1"/>
</dbReference>
<organism evidence="3 4">
    <name type="scientific">Pigmentiphaga humi</name>
    <dbReference type="NCBI Taxonomy" id="2478468"/>
    <lineage>
        <taxon>Bacteria</taxon>
        <taxon>Pseudomonadati</taxon>
        <taxon>Pseudomonadota</taxon>
        <taxon>Betaproteobacteria</taxon>
        <taxon>Burkholderiales</taxon>
        <taxon>Alcaligenaceae</taxon>
        <taxon>Pigmentiphaga</taxon>
    </lineage>
</organism>
<dbReference type="PANTHER" id="PTHR42928">
    <property type="entry name" value="TRICARBOXYLATE-BINDING PROTEIN"/>
    <property type="match status" value="1"/>
</dbReference>
<reference evidence="3 4" key="1">
    <citation type="submission" date="2018-10" db="EMBL/GenBank/DDBJ databases">
        <authorList>
            <person name="Criscuolo A."/>
        </authorList>
    </citation>
    <scope>NUCLEOTIDE SEQUENCE [LARGE SCALE GENOMIC DNA]</scope>
    <source>
        <strain evidence="3">DnA1</strain>
    </source>
</reference>
<keyword evidence="2" id="KW-0732">Signal</keyword>
<gene>
    <name evidence="3" type="ORF">PIGHUM_04144</name>
</gene>
<dbReference type="Pfam" id="PF03401">
    <property type="entry name" value="TctC"/>
    <property type="match status" value="1"/>
</dbReference>
<dbReference type="PROSITE" id="PS51318">
    <property type="entry name" value="TAT"/>
    <property type="match status" value="1"/>
</dbReference>
<dbReference type="RefSeq" id="WP_124081645.1">
    <property type="nucleotide sequence ID" value="NZ_UWPJ01000034.1"/>
</dbReference>
<evidence type="ECO:0000313" key="4">
    <source>
        <dbReference type="Proteomes" id="UP000277294"/>
    </source>
</evidence>
<evidence type="ECO:0000256" key="2">
    <source>
        <dbReference type="SAM" id="SignalP"/>
    </source>
</evidence>
<dbReference type="InterPro" id="IPR042100">
    <property type="entry name" value="Bug_dom1"/>
</dbReference>
<proteinExistence type="inferred from homology"/>
<dbReference type="SUPFAM" id="SSF53850">
    <property type="entry name" value="Periplasmic binding protein-like II"/>
    <property type="match status" value="1"/>
</dbReference>
<dbReference type="Gene3D" id="3.40.190.10">
    <property type="entry name" value="Periplasmic binding protein-like II"/>
    <property type="match status" value="1"/>
</dbReference>
<dbReference type="PIRSF" id="PIRSF017082">
    <property type="entry name" value="YflP"/>
    <property type="match status" value="1"/>
</dbReference>
<sequence length="329" mass="34303">MTNKHWTRRTVLKTAGAVAGAAALPAAVGQTKYPSRPVTLVVPFPPGGSVDVAARAFADAFSKALGAAVVINNRPGAGGLIGAEYVARAAPDGYRLLWASTSTLGIAPAVMANPPYDPQTAFQPISRLVVGPLVFVVNAELPVNNLREFIALAKEKPGKLNFGSPGAGSIVHLGLEYFKQRAGIDIVHVPYQGNGPALTDLGAGLIHMLLSNVGGAMSLAESGKVKALAVTTPERTPLMPNLPTVAEAGLNDFEIREWSGLVGPTGMPKEVVEKLSAAFAQAQKNKALQEVLRGVGFVSLSETPDEFAAAIKETNDKWRAVAKTANVSL</sequence>
<evidence type="ECO:0000256" key="1">
    <source>
        <dbReference type="ARBA" id="ARBA00006987"/>
    </source>
</evidence>
<dbReference type="EMBL" id="UWPJ01000034">
    <property type="protein sequence ID" value="VCU72049.1"/>
    <property type="molecule type" value="Genomic_DNA"/>
</dbReference>
<accession>A0A3P4B6Y0</accession>
<feature type="chain" id="PRO_5018257017" evidence="2">
    <location>
        <begin position="22"/>
        <end position="329"/>
    </location>
</feature>
<keyword evidence="3" id="KW-0675">Receptor</keyword>
<keyword evidence="4" id="KW-1185">Reference proteome</keyword>
<dbReference type="AlphaFoldDB" id="A0A3P4B6Y0"/>
<dbReference type="Gene3D" id="3.40.190.150">
    <property type="entry name" value="Bordetella uptake gene, domain 1"/>
    <property type="match status" value="1"/>
</dbReference>
<dbReference type="OrthoDB" id="9780943at2"/>
<dbReference type="InterPro" id="IPR006311">
    <property type="entry name" value="TAT_signal"/>
</dbReference>
<name>A0A3P4B6Y0_9BURK</name>
<protein>
    <submittedName>
        <fullName evidence="3">Tripartite tricarboxylate transporter family receptor</fullName>
    </submittedName>
</protein>
<dbReference type="CDD" id="cd07012">
    <property type="entry name" value="PBP2_Bug_TTT"/>
    <property type="match status" value="1"/>
</dbReference>
<comment type="similarity">
    <text evidence="1">Belongs to the UPF0065 (bug) family.</text>
</comment>
<dbReference type="Proteomes" id="UP000277294">
    <property type="component" value="Unassembled WGS sequence"/>
</dbReference>
<dbReference type="InterPro" id="IPR005064">
    <property type="entry name" value="BUG"/>
</dbReference>
<evidence type="ECO:0000313" key="3">
    <source>
        <dbReference type="EMBL" id="VCU72049.1"/>
    </source>
</evidence>
<feature type="signal peptide" evidence="2">
    <location>
        <begin position="1"/>
        <end position="21"/>
    </location>
</feature>